<dbReference type="GO" id="GO:0016740">
    <property type="term" value="F:transferase activity"/>
    <property type="evidence" value="ECO:0007669"/>
    <property type="project" value="UniProtKB-KW"/>
</dbReference>
<evidence type="ECO:0000256" key="9">
    <source>
        <dbReference type="RuleBase" id="RU003814"/>
    </source>
</evidence>
<dbReference type="InterPro" id="IPR042528">
    <property type="entry name" value="elF-2B_alpha_N"/>
</dbReference>
<reference evidence="10" key="1">
    <citation type="journal article" date="2020" name="Stud. Mycol.">
        <title>101 Dothideomycetes genomes: a test case for predicting lifestyles and emergence of pathogens.</title>
        <authorList>
            <person name="Haridas S."/>
            <person name="Albert R."/>
            <person name="Binder M."/>
            <person name="Bloem J."/>
            <person name="Labutti K."/>
            <person name="Salamov A."/>
            <person name="Andreopoulos B."/>
            <person name="Baker S."/>
            <person name="Barry K."/>
            <person name="Bills G."/>
            <person name="Bluhm B."/>
            <person name="Cannon C."/>
            <person name="Castanera R."/>
            <person name="Culley D."/>
            <person name="Daum C."/>
            <person name="Ezra D."/>
            <person name="Gonzalez J."/>
            <person name="Henrissat B."/>
            <person name="Kuo A."/>
            <person name="Liang C."/>
            <person name="Lipzen A."/>
            <person name="Lutzoni F."/>
            <person name="Magnuson J."/>
            <person name="Mondo S."/>
            <person name="Nolan M."/>
            <person name="Ohm R."/>
            <person name="Pangilinan J."/>
            <person name="Park H.-J."/>
            <person name="Ramirez L."/>
            <person name="Alfaro M."/>
            <person name="Sun H."/>
            <person name="Tritt A."/>
            <person name="Yoshinaga Y."/>
            <person name="Zwiers L.-H."/>
            <person name="Turgeon B."/>
            <person name="Goodwin S."/>
            <person name="Spatafora J."/>
            <person name="Crous P."/>
            <person name="Grigoriev I."/>
        </authorList>
    </citation>
    <scope>NUCLEOTIDE SEQUENCE</scope>
    <source>
        <strain evidence="10">CBS 480.64</strain>
    </source>
</reference>
<dbReference type="GO" id="GO:0005829">
    <property type="term" value="C:cytosol"/>
    <property type="evidence" value="ECO:0007669"/>
    <property type="project" value="UniProtKB-SubCell"/>
</dbReference>
<proteinExistence type="inferred from homology"/>
<dbReference type="AlphaFoldDB" id="A0A6A7C539"/>
<dbReference type="Gene3D" id="3.40.50.10470">
    <property type="entry name" value="Translation initiation factor eif-2b, domain 2"/>
    <property type="match status" value="1"/>
</dbReference>
<evidence type="ECO:0000256" key="7">
    <source>
        <dbReference type="ARBA" id="ARBA00044236"/>
    </source>
</evidence>
<comment type="subcellular location">
    <subcellularLocation>
        <location evidence="1">Cytoplasm</location>
        <location evidence="1">Cytosol</location>
    </subcellularLocation>
</comment>
<gene>
    <name evidence="10" type="ORF">K470DRAFT_256661</name>
</gene>
<evidence type="ECO:0000256" key="4">
    <source>
        <dbReference type="ARBA" id="ARBA00022540"/>
    </source>
</evidence>
<dbReference type="PANTHER" id="PTHR45860">
    <property type="entry name" value="TRANSLATION INITIATION FACTOR EIF-2B SUBUNIT ALPHA"/>
    <property type="match status" value="1"/>
</dbReference>
<dbReference type="Pfam" id="PF01008">
    <property type="entry name" value="IF-2B"/>
    <property type="match status" value="1"/>
</dbReference>
<keyword evidence="5" id="KW-0648">Protein biosynthesis</keyword>
<comment type="subunit">
    <text evidence="8">Component of the translation initiation factor 2B (eIF2B) complex which is a heterodecamer of two sets of five different subunits: alpha, beta, gamma, delta and epsilon. Subunits alpha, beta and delta comprise a regulatory subcomplex and subunits epsilon and gamma comprise a catalytic subcomplex. Within the complex, the hexameric regulatory complex resides at the center, with the two heterodimeric catalytic subcomplexes bound on opposite sides.</text>
</comment>
<name>A0A6A7C539_9PEZI</name>
<evidence type="ECO:0000313" key="10">
    <source>
        <dbReference type="EMBL" id="KAF2861818.1"/>
    </source>
</evidence>
<dbReference type="InterPro" id="IPR051501">
    <property type="entry name" value="eIF2B_alpha/beta/delta"/>
</dbReference>
<dbReference type="GO" id="GO:0003743">
    <property type="term" value="F:translation initiation factor activity"/>
    <property type="evidence" value="ECO:0007669"/>
    <property type="project" value="UniProtKB-KW"/>
</dbReference>
<evidence type="ECO:0000256" key="8">
    <source>
        <dbReference type="ARBA" id="ARBA00046432"/>
    </source>
</evidence>
<dbReference type="InterPro" id="IPR042529">
    <property type="entry name" value="IF_2B-like_C"/>
</dbReference>
<evidence type="ECO:0000256" key="1">
    <source>
        <dbReference type="ARBA" id="ARBA00004514"/>
    </source>
</evidence>
<evidence type="ECO:0000256" key="3">
    <source>
        <dbReference type="ARBA" id="ARBA00022490"/>
    </source>
</evidence>
<keyword evidence="3" id="KW-0963">Cytoplasm</keyword>
<dbReference type="Gene3D" id="1.20.120.1070">
    <property type="entry name" value="Translation initiation factor eIF-2B, N-terminal domain"/>
    <property type="match status" value="1"/>
</dbReference>
<evidence type="ECO:0000313" key="11">
    <source>
        <dbReference type="Proteomes" id="UP000799421"/>
    </source>
</evidence>
<dbReference type="SUPFAM" id="SSF100950">
    <property type="entry name" value="NagB/RpiA/CoA transferase-like"/>
    <property type="match status" value="1"/>
</dbReference>
<protein>
    <recommendedName>
        <fullName evidence="6">Translation initiation factor eIF2B subunit alpha</fullName>
    </recommendedName>
    <alternativeName>
        <fullName evidence="7">eIF2B GDP-GTP exchange factor subunit alpha</fullName>
    </alternativeName>
</protein>
<comment type="similarity">
    <text evidence="2 9">Belongs to the eIF-2B alpha/beta/delta subunits family.</text>
</comment>
<organism evidence="10 11">
    <name type="scientific">Piedraia hortae CBS 480.64</name>
    <dbReference type="NCBI Taxonomy" id="1314780"/>
    <lineage>
        <taxon>Eukaryota</taxon>
        <taxon>Fungi</taxon>
        <taxon>Dikarya</taxon>
        <taxon>Ascomycota</taxon>
        <taxon>Pezizomycotina</taxon>
        <taxon>Dothideomycetes</taxon>
        <taxon>Dothideomycetidae</taxon>
        <taxon>Capnodiales</taxon>
        <taxon>Piedraiaceae</taxon>
        <taxon>Piedraia</taxon>
    </lineage>
</organism>
<keyword evidence="4" id="KW-0396">Initiation factor</keyword>
<evidence type="ECO:0000256" key="5">
    <source>
        <dbReference type="ARBA" id="ARBA00022917"/>
    </source>
</evidence>
<dbReference type="EMBL" id="MU005970">
    <property type="protein sequence ID" value="KAF2861818.1"/>
    <property type="molecule type" value="Genomic_DNA"/>
</dbReference>
<evidence type="ECO:0000256" key="6">
    <source>
        <dbReference type="ARBA" id="ARBA00044208"/>
    </source>
</evidence>
<evidence type="ECO:0000256" key="2">
    <source>
        <dbReference type="ARBA" id="ARBA00007251"/>
    </source>
</evidence>
<keyword evidence="11" id="KW-1185">Reference proteome</keyword>
<dbReference type="InterPro" id="IPR037171">
    <property type="entry name" value="NagB/RpiA_transferase-like"/>
</dbReference>
<dbReference type="GO" id="GO:0005851">
    <property type="term" value="C:eukaryotic translation initiation factor 2B complex"/>
    <property type="evidence" value="ECO:0007669"/>
    <property type="project" value="TreeGrafter"/>
</dbReference>
<dbReference type="PANTHER" id="PTHR45860:SF1">
    <property type="entry name" value="TRANSLATION INITIATION FACTOR EIF-2B SUBUNIT ALPHA"/>
    <property type="match status" value="1"/>
</dbReference>
<dbReference type="GO" id="GO:0005085">
    <property type="term" value="F:guanyl-nucleotide exchange factor activity"/>
    <property type="evidence" value="ECO:0007669"/>
    <property type="project" value="TreeGrafter"/>
</dbReference>
<keyword evidence="10" id="KW-0808">Transferase</keyword>
<dbReference type="Proteomes" id="UP000799421">
    <property type="component" value="Unassembled WGS sequence"/>
</dbReference>
<accession>A0A6A7C539</accession>
<sequence>MAQDDVVGSYRTLSRDVSPPVAAIQVLISSISNTQPSTASETLDLISKHISSLETAFPNSISLSAGTTLLKQYVITTLQREAYQNDDFAVVRQKLIVESEAIITRIGTASKLIAQFGPKFVCDGDVILIFGRSGVVDALLDRAADKKVFSIIYVVEGDGRGVEREVEMLRKKDIRVAVVPPTAVAYAMHKVSRCFVGAEAIVENGGIVAHLGTFQLALIAKTMGKPLYVLAESHKFVRKYPLRQEDLGIEQNIVDFGDSKSDLNEEKVDYTPPEYIKGIVMETGIQLPSAVGEELISSCF</sequence>
<dbReference type="OrthoDB" id="10249309at2759"/>
<dbReference type="InterPro" id="IPR000649">
    <property type="entry name" value="IF-2B-related"/>
</dbReference>